<dbReference type="EMBL" id="CAXKWB010015662">
    <property type="protein sequence ID" value="CAL4114170.1"/>
    <property type="molecule type" value="Genomic_DNA"/>
</dbReference>
<dbReference type="AlphaFoldDB" id="A0AAV2R8J7"/>
<protein>
    <recommendedName>
        <fullName evidence="2">C-type lectin domain-containing protein</fullName>
    </recommendedName>
</protein>
<keyword evidence="4" id="KW-1185">Reference proteome</keyword>
<dbReference type="CDD" id="cd00037">
    <property type="entry name" value="CLECT"/>
    <property type="match status" value="1"/>
</dbReference>
<dbReference type="InterPro" id="IPR016186">
    <property type="entry name" value="C-type_lectin-like/link_sf"/>
</dbReference>
<keyword evidence="1" id="KW-0732">Signal</keyword>
<dbReference type="Proteomes" id="UP001497623">
    <property type="component" value="Unassembled WGS sequence"/>
</dbReference>
<feature type="signal peptide" evidence="1">
    <location>
        <begin position="1"/>
        <end position="18"/>
    </location>
</feature>
<dbReference type="SMART" id="SM00034">
    <property type="entry name" value="CLECT"/>
    <property type="match status" value="1"/>
</dbReference>
<name>A0AAV2R8J7_MEGNR</name>
<evidence type="ECO:0000313" key="3">
    <source>
        <dbReference type="EMBL" id="CAL4114170.1"/>
    </source>
</evidence>
<comment type="caution">
    <text evidence="3">The sequence shown here is derived from an EMBL/GenBank/DDBJ whole genome shotgun (WGS) entry which is preliminary data.</text>
</comment>
<proteinExistence type="predicted"/>
<dbReference type="SUPFAM" id="SSF56436">
    <property type="entry name" value="C-type lectin-like"/>
    <property type="match status" value="1"/>
</dbReference>
<evidence type="ECO:0000313" key="4">
    <source>
        <dbReference type="Proteomes" id="UP001497623"/>
    </source>
</evidence>
<sequence length="342" mass="39069">MWRYGMIVLILLVKISHQQDLCSQTILENIAHMIDARLSELDIRMNHISSTLNEVVVKQEKMSNHLEDKLPQLLELIGEKILYHLEEKLPYLLEENLKDHMEVKLSNHLEENLFDIDASIQDAIAKQDSSNQDLSHLQDNQSAYLDEHFSVVNKTLSQLESALERVKDDVAIIKNVTEKIELEAITFEENQNITSVLTRKECPESDGFFWSAGGNQCMKAFLDSGRSWADGKSLCKSQGLALAEPHDAVALQKYLVERYGGGKYYWVGGRKSGSTFKWRRGGGELLSTSPLWWTDYPMTGNYHCLVLGVAAHNFAKNQRRPYWNADCSRTNGHYLVCEVYNE</sequence>
<dbReference type="Gene3D" id="3.10.100.10">
    <property type="entry name" value="Mannose-Binding Protein A, subunit A"/>
    <property type="match status" value="1"/>
</dbReference>
<feature type="domain" description="C-type lectin" evidence="2">
    <location>
        <begin position="213"/>
        <end position="324"/>
    </location>
</feature>
<dbReference type="PROSITE" id="PS50041">
    <property type="entry name" value="C_TYPE_LECTIN_2"/>
    <property type="match status" value="1"/>
</dbReference>
<feature type="chain" id="PRO_5043729947" description="C-type lectin domain-containing protein" evidence="1">
    <location>
        <begin position="19"/>
        <end position="342"/>
    </location>
</feature>
<accession>A0AAV2R8J7</accession>
<evidence type="ECO:0000256" key="1">
    <source>
        <dbReference type="SAM" id="SignalP"/>
    </source>
</evidence>
<evidence type="ECO:0000259" key="2">
    <source>
        <dbReference type="PROSITE" id="PS50041"/>
    </source>
</evidence>
<gene>
    <name evidence="3" type="ORF">MNOR_LOCUS20344</name>
</gene>
<dbReference type="InterPro" id="IPR001304">
    <property type="entry name" value="C-type_lectin-like"/>
</dbReference>
<reference evidence="3 4" key="1">
    <citation type="submission" date="2024-05" db="EMBL/GenBank/DDBJ databases">
        <authorList>
            <person name="Wallberg A."/>
        </authorList>
    </citation>
    <scope>NUCLEOTIDE SEQUENCE [LARGE SCALE GENOMIC DNA]</scope>
</reference>
<organism evidence="3 4">
    <name type="scientific">Meganyctiphanes norvegica</name>
    <name type="common">Northern krill</name>
    <name type="synonym">Thysanopoda norvegica</name>
    <dbReference type="NCBI Taxonomy" id="48144"/>
    <lineage>
        <taxon>Eukaryota</taxon>
        <taxon>Metazoa</taxon>
        <taxon>Ecdysozoa</taxon>
        <taxon>Arthropoda</taxon>
        <taxon>Crustacea</taxon>
        <taxon>Multicrustacea</taxon>
        <taxon>Malacostraca</taxon>
        <taxon>Eumalacostraca</taxon>
        <taxon>Eucarida</taxon>
        <taxon>Euphausiacea</taxon>
        <taxon>Euphausiidae</taxon>
        <taxon>Meganyctiphanes</taxon>
    </lineage>
</organism>
<dbReference type="Pfam" id="PF00059">
    <property type="entry name" value="Lectin_C"/>
    <property type="match status" value="1"/>
</dbReference>
<dbReference type="InterPro" id="IPR016187">
    <property type="entry name" value="CTDL_fold"/>
</dbReference>